<feature type="transmembrane region" description="Helical" evidence="12">
    <location>
        <begin position="309"/>
        <end position="327"/>
    </location>
</feature>
<keyword evidence="6" id="KW-0406">Ion transport</keyword>
<evidence type="ECO:0000256" key="2">
    <source>
        <dbReference type="ARBA" id="ARBA00022448"/>
    </source>
</evidence>
<dbReference type="GO" id="GO:0015276">
    <property type="term" value="F:ligand-gated monoatomic ion channel activity"/>
    <property type="evidence" value="ECO:0007669"/>
    <property type="project" value="InterPro"/>
</dbReference>
<evidence type="ECO:0000313" key="18">
    <source>
        <dbReference type="Proteomes" id="UP000014760"/>
    </source>
</evidence>
<dbReference type="Gene3D" id="3.40.190.10">
    <property type="entry name" value="Periplasmic binding protein-like II"/>
    <property type="match status" value="3"/>
</dbReference>
<sequence length="566" mass="63426">MALLVLCALVAVVEGRNSSLLPLLTAEKNTCLEEALRGIYDALGFPVVDIICEEMECVQLATSFKSRMFIPYEMTSTCDEDALRRVFKGINQMKDTAIIIVTRKSCIRPILQLQNQSPLLRSVIWSHRRRGIIDLNWPPMNLDALFPAKRFGLNGIQLTVAVKAWPPFVFEHVTNGSARYGGMAIEIMDHIAEALNFTYQTTTPADKLWGNVLPDGSWTGLIGQLQRKEVDMVCAALSANYKRSKVMTFTILPYFVEYMAFLYKKPNPRATLFANFLGPLNTNVWISVISATVLVAVAVRVTGNSEGQHLFEFLFVYFGSLLQRSIAVTPNTDPTRMMFIGWCFFSLALVAAYSANLTASLTSSRFVIPLKTFEDLSVQTEYKMGFIGGGSKLYLFNNSLSPEPYATIGRRIMEEYKNDKTLLSRDSASHIDRAQRGGYVFISDLSYLKTNESCEVTMQTSNEQFKDPLNFGIRKNSALTPLVDRIMMLMLETGLLRRIQNRYYEQRKEAASCDQFTKPGSVKMDVESVTGIMFFLVSSLCGAALVLAIEVICEARKKDLKGGKVN</sequence>
<evidence type="ECO:0000256" key="11">
    <source>
        <dbReference type="ARBA" id="ARBA00023303"/>
    </source>
</evidence>
<keyword evidence="8" id="KW-0675">Receptor</keyword>
<dbReference type="HOGENOM" id="CLU_007257_10_2_1"/>
<feature type="transmembrane region" description="Helical" evidence="12">
    <location>
        <begin position="339"/>
        <end position="359"/>
    </location>
</feature>
<keyword evidence="7 12" id="KW-0472">Membrane</keyword>
<dbReference type="GO" id="GO:0050906">
    <property type="term" value="P:detection of stimulus involved in sensory perception"/>
    <property type="evidence" value="ECO:0007669"/>
    <property type="project" value="UniProtKB-ARBA"/>
</dbReference>
<evidence type="ECO:0000256" key="13">
    <source>
        <dbReference type="SAM" id="SignalP"/>
    </source>
</evidence>
<dbReference type="SMART" id="SM00079">
    <property type="entry name" value="PBPe"/>
    <property type="match status" value="1"/>
</dbReference>
<feature type="transmembrane region" description="Helical" evidence="12">
    <location>
        <begin position="246"/>
        <end position="263"/>
    </location>
</feature>
<gene>
    <name evidence="16" type="ORF">CAPTEDRAFT_222580</name>
</gene>
<feature type="domain" description="Ionotropic glutamate receptor C-terminal" evidence="14">
    <location>
        <begin position="157"/>
        <end position="506"/>
    </location>
</feature>
<evidence type="ECO:0000256" key="5">
    <source>
        <dbReference type="ARBA" id="ARBA00022989"/>
    </source>
</evidence>
<evidence type="ECO:0000256" key="10">
    <source>
        <dbReference type="ARBA" id="ARBA00023286"/>
    </source>
</evidence>
<accession>R7V582</accession>
<protein>
    <recommendedName>
        <fullName evidence="19">Ionotropic glutamate receptor L-glutamate and glycine-binding domain-containing protein</fullName>
    </recommendedName>
</protein>
<dbReference type="AlphaFoldDB" id="R7V582"/>
<dbReference type="EMBL" id="AMQN01004965">
    <property type="status" value="NOT_ANNOTATED_CDS"/>
    <property type="molecule type" value="Genomic_DNA"/>
</dbReference>
<dbReference type="InterPro" id="IPR052192">
    <property type="entry name" value="Insect_Ionotropic_Sensory_Rcpt"/>
</dbReference>
<evidence type="ECO:0000256" key="6">
    <source>
        <dbReference type="ARBA" id="ARBA00023065"/>
    </source>
</evidence>
<reference evidence="17" key="3">
    <citation type="submission" date="2015-06" db="UniProtKB">
        <authorList>
            <consortium name="EnsemblMetazoa"/>
        </authorList>
    </citation>
    <scope>IDENTIFICATION</scope>
</reference>
<evidence type="ECO:0000256" key="8">
    <source>
        <dbReference type="ARBA" id="ARBA00023170"/>
    </source>
</evidence>
<keyword evidence="9" id="KW-0325">Glycoprotein</keyword>
<dbReference type="SMART" id="SM00918">
    <property type="entry name" value="Lig_chan-Glu_bd"/>
    <property type="match status" value="1"/>
</dbReference>
<feature type="chain" id="PRO_5011952054" description="Ionotropic glutamate receptor L-glutamate and glycine-binding domain-containing protein" evidence="13">
    <location>
        <begin position="16"/>
        <end position="566"/>
    </location>
</feature>
<keyword evidence="5 12" id="KW-1133">Transmembrane helix</keyword>
<comment type="subcellular location">
    <subcellularLocation>
        <location evidence="1">Cell membrane</location>
        <topology evidence="1">Multi-pass membrane protein</topology>
    </subcellularLocation>
</comment>
<feature type="transmembrane region" description="Helical" evidence="12">
    <location>
        <begin position="532"/>
        <end position="553"/>
    </location>
</feature>
<dbReference type="SUPFAM" id="SSF53850">
    <property type="entry name" value="Periplasmic binding protein-like II"/>
    <property type="match status" value="1"/>
</dbReference>
<evidence type="ECO:0000256" key="7">
    <source>
        <dbReference type="ARBA" id="ARBA00023136"/>
    </source>
</evidence>
<keyword evidence="13" id="KW-0732">Signal</keyword>
<reference evidence="16 18" key="2">
    <citation type="journal article" date="2013" name="Nature">
        <title>Insights into bilaterian evolution from three spiralian genomes.</title>
        <authorList>
            <person name="Simakov O."/>
            <person name="Marletaz F."/>
            <person name="Cho S.J."/>
            <person name="Edsinger-Gonzales E."/>
            <person name="Havlak P."/>
            <person name="Hellsten U."/>
            <person name="Kuo D.H."/>
            <person name="Larsson T."/>
            <person name="Lv J."/>
            <person name="Arendt D."/>
            <person name="Savage R."/>
            <person name="Osoegawa K."/>
            <person name="de Jong P."/>
            <person name="Grimwood J."/>
            <person name="Chapman J.A."/>
            <person name="Shapiro H."/>
            <person name="Aerts A."/>
            <person name="Otillar R.P."/>
            <person name="Terry A.Y."/>
            <person name="Boore J.L."/>
            <person name="Grigoriev I.V."/>
            <person name="Lindberg D.R."/>
            <person name="Seaver E.C."/>
            <person name="Weisblat D.A."/>
            <person name="Putnam N.H."/>
            <person name="Rokhsar D.S."/>
        </authorList>
    </citation>
    <scope>NUCLEOTIDE SEQUENCE</scope>
    <source>
        <strain evidence="16 18">I ESC-2004</strain>
    </source>
</reference>
<evidence type="ECO:0008006" key="19">
    <source>
        <dbReference type="Google" id="ProtNLM"/>
    </source>
</evidence>
<proteinExistence type="predicted"/>
<dbReference type="Proteomes" id="UP000014760">
    <property type="component" value="Unassembled WGS sequence"/>
</dbReference>
<dbReference type="InterPro" id="IPR019594">
    <property type="entry name" value="Glu/Gly-bd"/>
</dbReference>
<name>R7V582_CAPTE</name>
<organism evidence="16">
    <name type="scientific">Capitella teleta</name>
    <name type="common">Polychaete worm</name>
    <dbReference type="NCBI Taxonomy" id="283909"/>
    <lineage>
        <taxon>Eukaryota</taxon>
        <taxon>Metazoa</taxon>
        <taxon>Spiralia</taxon>
        <taxon>Lophotrochozoa</taxon>
        <taxon>Annelida</taxon>
        <taxon>Polychaeta</taxon>
        <taxon>Sedentaria</taxon>
        <taxon>Scolecida</taxon>
        <taxon>Capitellidae</taxon>
        <taxon>Capitella</taxon>
    </lineage>
</organism>
<dbReference type="OMA" id="EHASITN"/>
<dbReference type="EMBL" id="KB294813">
    <property type="protein sequence ID" value="ELU14028.1"/>
    <property type="molecule type" value="Genomic_DNA"/>
</dbReference>
<evidence type="ECO:0000256" key="3">
    <source>
        <dbReference type="ARBA" id="ARBA00022475"/>
    </source>
</evidence>
<evidence type="ECO:0000313" key="16">
    <source>
        <dbReference type="EMBL" id="ELU14028.1"/>
    </source>
</evidence>
<keyword evidence="3" id="KW-1003">Cell membrane</keyword>
<evidence type="ECO:0000313" key="17">
    <source>
        <dbReference type="EnsemblMetazoa" id="CapteP222580"/>
    </source>
</evidence>
<evidence type="ECO:0000256" key="9">
    <source>
        <dbReference type="ARBA" id="ARBA00023180"/>
    </source>
</evidence>
<dbReference type="Pfam" id="PF00060">
    <property type="entry name" value="Lig_chan"/>
    <property type="match status" value="1"/>
</dbReference>
<evidence type="ECO:0000256" key="1">
    <source>
        <dbReference type="ARBA" id="ARBA00004651"/>
    </source>
</evidence>
<dbReference type="STRING" id="283909.R7V582"/>
<dbReference type="GO" id="GO:0005886">
    <property type="term" value="C:plasma membrane"/>
    <property type="evidence" value="ECO:0007669"/>
    <property type="project" value="UniProtKB-SubCell"/>
</dbReference>
<feature type="signal peptide" evidence="13">
    <location>
        <begin position="1"/>
        <end position="15"/>
    </location>
</feature>
<keyword evidence="10" id="KW-1071">Ligand-gated ion channel</keyword>
<keyword evidence="18" id="KW-1185">Reference proteome</keyword>
<evidence type="ECO:0000259" key="15">
    <source>
        <dbReference type="SMART" id="SM00918"/>
    </source>
</evidence>
<keyword evidence="11" id="KW-0407">Ion channel</keyword>
<dbReference type="Pfam" id="PF10613">
    <property type="entry name" value="Lig_chan-Glu_bd"/>
    <property type="match status" value="1"/>
</dbReference>
<feature type="transmembrane region" description="Helical" evidence="12">
    <location>
        <begin position="284"/>
        <end position="303"/>
    </location>
</feature>
<evidence type="ECO:0000256" key="4">
    <source>
        <dbReference type="ARBA" id="ARBA00022692"/>
    </source>
</evidence>
<dbReference type="PANTHER" id="PTHR42643">
    <property type="entry name" value="IONOTROPIC RECEPTOR 20A-RELATED"/>
    <property type="match status" value="1"/>
</dbReference>
<dbReference type="InterPro" id="IPR001320">
    <property type="entry name" value="Iontro_rcpt_C"/>
</dbReference>
<evidence type="ECO:0000256" key="12">
    <source>
        <dbReference type="SAM" id="Phobius"/>
    </source>
</evidence>
<keyword evidence="4 12" id="KW-0812">Transmembrane</keyword>
<reference evidence="18" key="1">
    <citation type="submission" date="2012-12" db="EMBL/GenBank/DDBJ databases">
        <authorList>
            <person name="Hellsten U."/>
            <person name="Grimwood J."/>
            <person name="Chapman J.A."/>
            <person name="Shapiro H."/>
            <person name="Aerts A."/>
            <person name="Otillar R.P."/>
            <person name="Terry A.Y."/>
            <person name="Boore J.L."/>
            <person name="Simakov O."/>
            <person name="Marletaz F."/>
            <person name="Cho S.-J."/>
            <person name="Edsinger-Gonzales E."/>
            <person name="Havlak P."/>
            <person name="Kuo D.-H."/>
            <person name="Larsson T."/>
            <person name="Lv J."/>
            <person name="Arendt D."/>
            <person name="Savage R."/>
            <person name="Osoegawa K."/>
            <person name="de Jong P."/>
            <person name="Lindberg D.R."/>
            <person name="Seaver E.C."/>
            <person name="Weisblat D.A."/>
            <person name="Putnam N.H."/>
            <person name="Grigoriev I.V."/>
            <person name="Rokhsar D.S."/>
        </authorList>
    </citation>
    <scope>NUCLEOTIDE SEQUENCE</scope>
    <source>
        <strain evidence="18">I ESC-2004</strain>
    </source>
</reference>
<feature type="domain" description="Ionotropic glutamate receptor L-glutamate and glycine-binding" evidence="15">
    <location>
        <begin position="167"/>
        <end position="227"/>
    </location>
</feature>
<dbReference type="OrthoDB" id="6067864at2759"/>
<dbReference type="PANTHER" id="PTHR42643:SF24">
    <property type="entry name" value="IONOTROPIC RECEPTOR 60A"/>
    <property type="match status" value="1"/>
</dbReference>
<evidence type="ECO:0000259" key="14">
    <source>
        <dbReference type="SMART" id="SM00079"/>
    </source>
</evidence>
<dbReference type="EMBL" id="AMQN01004966">
    <property type="status" value="NOT_ANNOTATED_CDS"/>
    <property type="molecule type" value="Genomic_DNA"/>
</dbReference>
<dbReference type="EnsemblMetazoa" id="CapteT222580">
    <property type="protein sequence ID" value="CapteP222580"/>
    <property type="gene ID" value="CapteG222580"/>
</dbReference>
<keyword evidence="2" id="KW-0813">Transport</keyword>